<evidence type="ECO:0000313" key="1">
    <source>
        <dbReference type="Proteomes" id="UP000095284"/>
    </source>
</evidence>
<protein>
    <submittedName>
        <fullName evidence="2">Uncharacterized protein</fullName>
    </submittedName>
</protein>
<evidence type="ECO:0000313" key="2">
    <source>
        <dbReference type="WBParaSite" id="BXY_0648200.1"/>
    </source>
</evidence>
<accession>A0A1I7S0F8</accession>
<dbReference type="WBParaSite" id="BXY_0648200.1">
    <property type="protein sequence ID" value="BXY_0648200.1"/>
    <property type="gene ID" value="BXY_0648200"/>
</dbReference>
<sequence length="124" mass="15051">MAFRRVNELAIFKHREISLCHRLIDRVPNVTIRGRTKLKDVIQEARKRKWKFAKKIVEGDQERREARLLNWKPDTKRPLGRPRTRWEDDFMNSYKLNMVGQNWRTDVASPSWPRIMARFSTFVR</sequence>
<dbReference type="AlphaFoldDB" id="A0A1I7S0F8"/>
<name>A0A1I7S0F8_BURXY</name>
<proteinExistence type="predicted"/>
<dbReference type="Proteomes" id="UP000095284">
    <property type="component" value="Unplaced"/>
</dbReference>
<organism evidence="1 2">
    <name type="scientific">Bursaphelenchus xylophilus</name>
    <name type="common">Pinewood nematode worm</name>
    <name type="synonym">Aphelenchoides xylophilus</name>
    <dbReference type="NCBI Taxonomy" id="6326"/>
    <lineage>
        <taxon>Eukaryota</taxon>
        <taxon>Metazoa</taxon>
        <taxon>Ecdysozoa</taxon>
        <taxon>Nematoda</taxon>
        <taxon>Chromadorea</taxon>
        <taxon>Rhabditida</taxon>
        <taxon>Tylenchina</taxon>
        <taxon>Tylenchomorpha</taxon>
        <taxon>Aphelenchoidea</taxon>
        <taxon>Aphelenchoididae</taxon>
        <taxon>Bursaphelenchus</taxon>
    </lineage>
</organism>
<reference evidence="2" key="1">
    <citation type="submission" date="2016-11" db="UniProtKB">
        <authorList>
            <consortium name="WormBaseParasite"/>
        </authorList>
    </citation>
    <scope>IDENTIFICATION</scope>
</reference>